<dbReference type="Gene3D" id="3.40.50.11530">
    <property type="match status" value="1"/>
</dbReference>
<protein>
    <recommendedName>
        <fullName evidence="2">SEFIR domain-containing protein</fullName>
    </recommendedName>
</protein>
<dbReference type="InterPro" id="IPR003593">
    <property type="entry name" value="AAA+_ATPase"/>
</dbReference>
<feature type="domain" description="SEFIR" evidence="2">
    <location>
        <begin position="3"/>
        <end position="144"/>
    </location>
</feature>
<reference evidence="3 4" key="1">
    <citation type="submission" date="2020-08" db="EMBL/GenBank/DDBJ databases">
        <title>Genomic Encyclopedia of Type Strains, Phase III (KMG-III): the genomes of soil and plant-associated and newly described type strains.</title>
        <authorList>
            <person name="Whitman W."/>
        </authorList>
    </citation>
    <scope>NUCLEOTIDE SEQUENCE [LARGE SCALE GENOMIC DNA]</scope>
    <source>
        <strain evidence="3 4">CECT 8640</strain>
    </source>
</reference>
<dbReference type="InterPro" id="IPR000157">
    <property type="entry name" value="TIR_dom"/>
</dbReference>
<evidence type="ECO:0000256" key="1">
    <source>
        <dbReference type="SAM" id="MobiDB-lite"/>
    </source>
</evidence>
<dbReference type="InterPro" id="IPR013568">
    <property type="entry name" value="SEFIR_dom"/>
</dbReference>
<dbReference type="Pfam" id="PF13676">
    <property type="entry name" value="TIR_2"/>
    <property type="match status" value="1"/>
</dbReference>
<gene>
    <name evidence="3" type="ORF">FHS29_007318</name>
</gene>
<dbReference type="PROSITE" id="PS51534">
    <property type="entry name" value="SEFIR"/>
    <property type="match status" value="1"/>
</dbReference>
<dbReference type="SMART" id="SM00382">
    <property type="entry name" value="AAA"/>
    <property type="match status" value="1"/>
</dbReference>
<dbReference type="RefSeq" id="WP_184699104.1">
    <property type="nucleotide sequence ID" value="NZ_JACHJN010000020.1"/>
</dbReference>
<keyword evidence="4" id="KW-1185">Reference proteome</keyword>
<feature type="region of interest" description="Disordered" evidence="1">
    <location>
        <begin position="154"/>
        <end position="184"/>
    </location>
</feature>
<evidence type="ECO:0000259" key="2">
    <source>
        <dbReference type="PROSITE" id="PS51534"/>
    </source>
</evidence>
<organism evidence="3 4">
    <name type="scientific">Saccharothrix tamanrassetensis</name>
    <dbReference type="NCBI Taxonomy" id="1051531"/>
    <lineage>
        <taxon>Bacteria</taxon>
        <taxon>Bacillati</taxon>
        <taxon>Actinomycetota</taxon>
        <taxon>Actinomycetes</taxon>
        <taxon>Pseudonocardiales</taxon>
        <taxon>Pseudonocardiaceae</taxon>
        <taxon>Saccharothrix</taxon>
    </lineage>
</organism>
<accession>A0A841CTQ5</accession>
<dbReference type="Proteomes" id="UP000547510">
    <property type="component" value="Unassembled WGS sequence"/>
</dbReference>
<evidence type="ECO:0000313" key="4">
    <source>
        <dbReference type="Proteomes" id="UP000547510"/>
    </source>
</evidence>
<proteinExistence type="predicted"/>
<dbReference type="AlphaFoldDB" id="A0A841CTQ5"/>
<dbReference type="InterPro" id="IPR027417">
    <property type="entry name" value="P-loop_NTPase"/>
</dbReference>
<name>A0A841CTQ5_9PSEU</name>
<comment type="caution">
    <text evidence="3">The sequence shown here is derived from an EMBL/GenBank/DDBJ whole genome shotgun (WGS) entry which is preliminary data.</text>
</comment>
<evidence type="ECO:0000313" key="3">
    <source>
        <dbReference type="EMBL" id="MBB5960690.1"/>
    </source>
</evidence>
<dbReference type="EMBL" id="JACHJN010000020">
    <property type="protein sequence ID" value="MBB5960690.1"/>
    <property type="molecule type" value="Genomic_DNA"/>
</dbReference>
<sequence>MAEPRVFVTYTHETTAHFEMVRRLSEFLRDRGIDVVLDQWADVGRLNWAEWAERELPAADFVLVIASPEYRRRVQPGAPAGEGWGARYEAKLLRELLTAEPGRWEPRVLPVVLPGRNLREIPLFLLPHSATHYQVTALTEQGTESLLRALRSEPGQHRTGKLWTPPTGPGDRADRDRVVSPTRNSLTDPQRLILPLQERENLHRVFLPAVRQAIEDPAVVAVHADAGLGKSVLLAQVHDELAADPDVGVVLVSASAKVRDRPRDADELDHQFGAAVLRSGTLTGQLAAQRARGLRPVVLLDTLDLILDAASRPVVVAWLRQVVDSGVPVVLTCRTFEFKAHLEPLNERAPLLATLVDRREVYRLSRPETEAFALAYLRGLAEPGADPGRYDRFLERLLHLRTQRQTVVEVCGSPLLLALTCRLYAPTGDVPEDLTVARLFDSYWHAHVIRSPRRELTYEESDERGRVCLAGARSLFSRSRTTFVEDFKATGIEPRPAPEVVDELCSNGVLVSGVDPAWFRFFHQSFAEWVIARHLAADEEDRSRFSAALVDPVRRSHLAPVLVQLLYTLTDRDVRRGFVTALDADDLLVFRALALSAVTRRAVDEVRVLADRATMLSPEHQRHLADAVGATPEDALGEVAEVVGGIVGDADDEAVFAVVKVLGSMIGRLPAGRGRGLARALDAVLARRSGMADRDRADEVVHVLLTGFDEAVETPADEDLTVLQRYYGQVGPLGRARILRMHATGSPALGADLLRIALDNRLPGQVMAEAVAVAGQVADDPAAAHDLGWHDWRTMLSRPYAKGWDEVQGELVATAVADRGTVDLADLIALALTDDKVVAQRAWYVAEKVAVRSPREVLDLLLSTPAPRDRRAASLVRAVLQKVGRIGRPDAEHLLSWLEPVVADNPMIVVQAMVQAAEGHADLLARAVVHAVGLPHSEMTRVVTTVLDACPADGLHHLADTLRPLSTSDKELAGRVAGSLAPVDEAGRRRCVELVLGGSVGASRTAAHRLVAVAGELGWYDPDLATELLATRTPGAAHDVARWITRFGLPLTSPLSRAVLEALRTLDTAPVVEALLQVVTDDIRAEGPLVECAPEVVTDQLALIPDVEPAGIPGTDLARTRARGTLRVLRPLLEQARAPQRRPPWLRALTTRALRDVPAFALDRAEDDLERVIVNAGHAFRGDPTSLLDELLADLPTLAGGVQLAVARATRLERGENSDDFRALAHRATEPGAHSYVIRYLA</sequence>
<dbReference type="SUPFAM" id="SSF52540">
    <property type="entry name" value="P-loop containing nucleoside triphosphate hydrolases"/>
    <property type="match status" value="1"/>
</dbReference>